<dbReference type="Pfam" id="PF20260">
    <property type="entry name" value="PUA_4"/>
    <property type="match status" value="1"/>
</dbReference>
<dbReference type="InterPro" id="IPR046887">
    <property type="entry name" value="RsmE_PUA-like"/>
</dbReference>
<dbReference type="PANTHER" id="PTHR30027">
    <property type="entry name" value="RIBOSOMAL RNA SMALL SUBUNIT METHYLTRANSFERASE E"/>
    <property type="match status" value="1"/>
</dbReference>
<comment type="similarity">
    <text evidence="2 12">Belongs to the RNA methyltransferase RsmE family.</text>
</comment>
<evidence type="ECO:0000256" key="8">
    <source>
        <dbReference type="ARBA" id="ARBA00022679"/>
    </source>
</evidence>
<keyword evidence="16" id="KW-1185">Reference proteome</keyword>
<dbReference type="Pfam" id="PF04452">
    <property type="entry name" value="Methyltrans_RNA"/>
    <property type="match status" value="1"/>
</dbReference>
<evidence type="ECO:0000313" key="15">
    <source>
        <dbReference type="EMBL" id="MBY0757588.1"/>
    </source>
</evidence>
<dbReference type="EMBL" id="VIRV01000001">
    <property type="protein sequence ID" value="MBY0757588.1"/>
    <property type="molecule type" value="Genomic_DNA"/>
</dbReference>
<protein>
    <recommendedName>
        <fullName evidence="4 12">Ribosomal RNA small subunit methyltransferase E</fullName>
        <ecNumber evidence="3 12">2.1.1.193</ecNumber>
    </recommendedName>
</protein>
<keyword evidence="7 12" id="KW-0489">Methyltransferase</keyword>
<sequence>MQHFFVTPEQVEETYIRIEGTDVNHIRNVLRMRKGERIEISDGNNQKYLCEIDSMDGQQVRAKIVERKETDTELPVRIILFQGLPKSDKMEWIVQKAVELGVNKIVPVETKRAVVKLDEKKAGKKAQRWQSISESAAKQAGRGVIPQVENPIRFADALNHAKGLDLVLIPYELAEGMEETRQILSGIKKGMSVGIFIGPEGGFEKEEVEAAITCANAHPLTLGKRILRTETAGITVLSILMYLLEE</sequence>
<feature type="domain" description="Ribosomal RNA small subunit methyltransferase E PUA-like" evidence="14">
    <location>
        <begin position="18"/>
        <end position="64"/>
    </location>
</feature>
<reference evidence="15 16" key="1">
    <citation type="journal article" date="2020" name="New Microbes New Infect">
        <title>Sellimonas caecigallum sp. nov., description and genome sequence of a new member of the Sellimonas genus isolated from the cecum of feral chicken.</title>
        <authorList>
            <person name="Wongkuna S."/>
            <person name="Ghimire S."/>
            <person name="Antony L."/>
            <person name="Chankhamhaengdecha S."/>
            <person name="Janvilisri T."/>
            <person name="Scaria J."/>
        </authorList>
    </citation>
    <scope>NUCLEOTIDE SEQUENCE [LARGE SCALE GENOMIC DNA]</scope>
    <source>
        <strain evidence="15 16">SW451</strain>
    </source>
</reference>
<comment type="subcellular location">
    <subcellularLocation>
        <location evidence="1 12">Cytoplasm</location>
    </subcellularLocation>
</comment>
<dbReference type="PIRSF" id="PIRSF015601">
    <property type="entry name" value="MTase_slr0722"/>
    <property type="match status" value="1"/>
</dbReference>
<evidence type="ECO:0000256" key="1">
    <source>
        <dbReference type="ARBA" id="ARBA00004496"/>
    </source>
</evidence>
<evidence type="ECO:0000256" key="11">
    <source>
        <dbReference type="ARBA" id="ARBA00047944"/>
    </source>
</evidence>
<feature type="domain" description="Ribosomal RNA small subunit methyltransferase E methyltransferase" evidence="13">
    <location>
        <begin position="73"/>
        <end position="241"/>
    </location>
</feature>
<evidence type="ECO:0000256" key="3">
    <source>
        <dbReference type="ARBA" id="ARBA00012328"/>
    </source>
</evidence>
<dbReference type="Gene3D" id="3.40.1280.10">
    <property type="match status" value="1"/>
</dbReference>
<dbReference type="SUPFAM" id="SSF88697">
    <property type="entry name" value="PUA domain-like"/>
    <property type="match status" value="1"/>
</dbReference>
<evidence type="ECO:0000256" key="9">
    <source>
        <dbReference type="ARBA" id="ARBA00022691"/>
    </source>
</evidence>
<evidence type="ECO:0000256" key="7">
    <source>
        <dbReference type="ARBA" id="ARBA00022603"/>
    </source>
</evidence>
<comment type="function">
    <text evidence="10 12">Specifically methylates the N3 position of the uracil ring of uridine 1498 (m3U1498) in 16S rRNA. Acts on the fully assembled 30S ribosomal subunit.</text>
</comment>
<evidence type="ECO:0000256" key="2">
    <source>
        <dbReference type="ARBA" id="ARBA00005528"/>
    </source>
</evidence>
<dbReference type="RefSeq" id="WP_221919298.1">
    <property type="nucleotide sequence ID" value="NZ_CP173660.1"/>
</dbReference>
<dbReference type="GO" id="GO:0032259">
    <property type="term" value="P:methylation"/>
    <property type="evidence" value="ECO:0007669"/>
    <property type="project" value="UniProtKB-KW"/>
</dbReference>
<dbReference type="InterPro" id="IPR015947">
    <property type="entry name" value="PUA-like_sf"/>
</dbReference>
<keyword evidence="8 12" id="KW-0808">Transferase</keyword>
<evidence type="ECO:0000313" key="16">
    <source>
        <dbReference type="Proteomes" id="UP000779049"/>
    </source>
</evidence>
<dbReference type="InterPro" id="IPR029026">
    <property type="entry name" value="tRNA_m1G_MTases_N"/>
</dbReference>
<keyword evidence="9 12" id="KW-0949">S-adenosyl-L-methionine</keyword>
<evidence type="ECO:0000259" key="14">
    <source>
        <dbReference type="Pfam" id="PF20260"/>
    </source>
</evidence>
<dbReference type="InterPro" id="IPR029028">
    <property type="entry name" value="Alpha/beta_knot_MTases"/>
</dbReference>
<dbReference type="NCBIfam" id="TIGR00046">
    <property type="entry name" value="RsmE family RNA methyltransferase"/>
    <property type="match status" value="1"/>
</dbReference>
<dbReference type="InterPro" id="IPR046886">
    <property type="entry name" value="RsmE_MTase_dom"/>
</dbReference>
<comment type="caution">
    <text evidence="15">The sequence shown here is derived from an EMBL/GenBank/DDBJ whole genome shotgun (WGS) entry which is preliminary data.</text>
</comment>
<gene>
    <name evidence="15" type="ORF">FLB61_00450</name>
</gene>
<name>A0ABS7L3F8_9FIRM</name>
<dbReference type="Proteomes" id="UP000779049">
    <property type="component" value="Unassembled WGS sequence"/>
</dbReference>
<evidence type="ECO:0000256" key="4">
    <source>
        <dbReference type="ARBA" id="ARBA00013673"/>
    </source>
</evidence>
<dbReference type="InterPro" id="IPR006700">
    <property type="entry name" value="RsmE"/>
</dbReference>
<dbReference type="Gene3D" id="2.40.240.20">
    <property type="entry name" value="Hypothetical PUA domain-like, domain 1"/>
    <property type="match status" value="1"/>
</dbReference>
<evidence type="ECO:0000259" key="13">
    <source>
        <dbReference type="Pfam" id="PF04452"/>
    </source>
</evidence>
<proteinExistence type="inferred from homology"/>
<dbReference type="CDD" id="cd18084">
    <property type="entry name" value="RsmE-like"/>
    <property type="match status" value="1"/>
</dbReference>
<dbReference type="NCBIfam" id="NF008692">
    <property type="entry name" value="PRK11713.1-5"/>
    <property type="match status" value="1"/>
</dbReference>
<dbReference type="SUPFAM" id="SSF75217">
    <property type="entry name" value="alpha/beta knot"/>
    <property type="match status" value="1"/>
</dbReference>
<comment type="catalytic activity">
    <reaction evidence="11 12">
        <text>uridine(1498) in 16S rRNA + S-adenosyl-L-methionine = N(3)-methyluridine(1498) in 16S rRNA + S-adenosyl-L-homocysteine + H(+)</text>
        <dbReference type="Rhea" id="RHEA:42920"/>
        <dbReference type="Rhea" id="RHEA-COMP:10283"/>
        <dbReference type="Rhea" id="RHEA-COMP:10284"/>
        <dbReference type="ChEBI" id="CHEBI:15378"/>
        <dbReference type="ChEBI" id="CHEBI:57856"/>
        <dbReference type="ChEBI" id="CHEBI:59789"/>
        <dbReference type="ChEBI" id="CHEBI:65315"/>
        <dbReference type="ChEBI" id="CHEBI:74502"/>
        <dbReference type="EC" id="2.1.1.193"/>
    </reaction>
</comment>
<evidence type="ECO:0000256" key="6">
    <source>
        <dbReference type="ARBA" id="ARBA00022552"/>
    </source>
</evidence>
<keyword evidence="5 12" id="KW-0963">Cytoplasm</keyword>
<organism evidence="15 16">
    <name type="scientific">Sellimonas caecigallum</name>
    <dbReference type="NCBI Taxonomy" id="2592333"/>
    <lineage>
        <taxon>Bacteria</taxon>
        <taxon>Bacillati</taxon>
        <taxon>Bacillota</taxon>
        <taxon>Clostridia</taxon>
        <taxon>Lachnospirales</taxon>
        <taxon>Lachnospiraceae</taxon>
        <taxon>Sellimonas</taxon>
    </lineage>
</organism>
<evidence type="ECO:0000256" key="10">
    <source>
        <dbReference type="ARBA" id="ARBA00025699"/>
    </source>
</evidence>
<evidence type="ECO:0000256" key="12">
    <source>
        <dbReference type="PIRNR" id="PIRNR015601"/>
    </source>
</evidence>
<keyword evidence="6 12" id="KW-0698">rRNA processing</keyword>
<dbReference type="EC" id="2.1.1.193" evidence="3 12"/>
<accession>A0ABS7L3F8</accession>
<dbReference type="GO" id="GO:0008168">
    <property type="term" value="F:methyltransferase activity"/>
    <property type="evidence" value="ECO:0007669"/>
    <property type="project" value="UniProtKB-KW"/>
</dbReference>
<dbReference type="PANTHER" id="PTHR30027:SF3">
    <property type="entry name" value="16S RRNA (URACIL(1498)-N(3))-METHYLTRANSFERASE"/>
    <property type="match status" value="1"/>
</dbReference>
<evidence type="ECO:0000256" key="5">
    <source>
        <dbReference type="ARBA" id="ARBA00022490"/>
    </source>
</evidence>